<dbReference type="Gramene" id="Pp3c10_2160V3.1">
    <property type="protein sequence ID" value="Pp3c10_2160V3.1"/>
    <property type="gene ID" value="Pp3c10_2160"/>
</dbReference>
<organism evidence="4">
    <name type="scientific">Physcomitrium patens</name>
    <name type="common">Spreading-leaved earth moss</name>
    <name type="synonym">Physcomitrella patens</name>
    <dbReference type="NCBI Taxonomy" id="3218"/>
    <lineage>
        <taxon>Eukaryota</taxon>
        <taxon>Viridiplantae</taxon>
        <taxon>Streptophyta</taxon>
        <taxon>Embryophyta</taxon>
        <taxon>Bryophyta</taxon>
        <taxon>Bryophytina</taxon>
        <taxon>Bryopsida</taxon>
        <taxon>Funariidae</taxon>
        <taxon>Funariales</taxon>
        <taxon>Funariaceae</taxon>
        <taxon>Physcomitrium</taxon>
    </lineage>
</organism>
<reference evidence="4 6" key="2">
    <citation type="journal article" date="2018" name="Plant J.">
        <title>The Physcomitrella patens chromosome-scale assembly reveals moss genome structure and evolution.</title>
        <authorList>
            <person name="Lang D."/>
            <person name="Ullrich K.K."/>
            <person name="Murat F."/>
            <person name="Fuchs J."/>
            <person name="Jenkins J."/>
            <person name="Haas F.B."/>
            <person name="Piednoel M."/>
            <person name="Gundlach H."/>
            <person name="Van Bel M."/>
            <person name="Meyberg R."/>
            <person name="Vives C."/>
            <person name="Morata J."/>
            <person name="Symeonidi A."/>
            <person name="Hiss M."/>
            <person name="Muchero W."/>
            <person name="Kamisugi Y."/>
            <person name="Saleh O."/>
            <person name="Blanc G."/>
            <person name="Decker E.L."/>
            <person name="van Gessel N."/>
            <person name="Grimwood J."/>
            <person name="Hayes R.D."/>
            <person name="Graham S.W."/>
            <person name="Gunter L.E."/>
            <person name="McDaniel S.F."/>
            <person name="Hoernstein S.N.W."/>
            <person name="Larsson A."/>
            <person name="Li F.W."/>
            <person name="Perroud P.F."/>
            <person name="Phillips J."/>
            <person name="Ranjan P."/>
            <person name="Rokshar D.S."/>
            <person name="Rothfels C.J."/>
            <person name="Schneider L."/>
            <person name="Shu S."/>
            <person name="Stevenson D.W."/>
            <person name="Thummler F."/>
            <person name="Tillich M."/>
            <person name="Villarreal Aguilar J.C."/>
            <person name="Widiez T."/>
            <person name="Wong G.K."/>
            <person name="Wymore A."/>
            <person name="Zhang Y."/>
            <person name="Zimmer A.D."/>
            <person name="Quatrano R.S."/>
            <person name="Mayer K.F.X."/>
            <person name="Goodstein D."/>
            <person name="Casacuberta J.M."/>
            <person name="Vandepoele K."/>
            <person name="Reski R."/>
            <person name="Cuming A.C."/>
            <person name="Tuskan G.A."/>
            <person name="Maumus F."/>
            <person name="Salse J."/>
            <person name="Schmutz J."/>
            <person name="Rensing S.A."/>
        </authorList>
    </citation>
    <scope>NUCLEOTIDE SEQUENCE [LARGE SCALE GENOMIC DNA]</scope>
    <source>
        <strain evidence="5 6">cv. Gransden 2004</strain>
    </source>
</reference>
<reference evidence="5" key="3">
    <citation type="submission" date="2020-12" db="UniProtKB">
        <authorList>
            <consortium name="EnsemblPlants"/>
        </authorList>
    </citation>
    <scope>IDENTIFICATION</scope>
</reference>
<evidence type="ECO:0000256" key="2">
    <source>
        <dbReference type="SAM" id="SignalP"/>
    </source>
</evidence>
<dbReference type="InterPro" id="IPR024788">
    <property type="entry name" value="Malectin-like_Carb-bd_dom"/>
</dbReference>
<accession>A0A2K1JXB4</accession>
<evidence type="ECO:0000313" key="5">
    <source>
        <dbReference type="EnsemblPlants" id="Pp3c10_2160V3.1"/>
    </source>
</evidence>
<dbReference type="GO" id="GO:0016020">
    <property type="term" value="C:membrane"/>
    <property type="evidence" value="ECO:0007669"/>
    <property type="project" value="UniProtKB-SubCell"/>
</dbReference>
<keyword evidence="2" id="KW-0732">Signal</keyword>
<evidence type="ECO:0000256" key="1">
    <source>
        <dbReference type="ARBA" id="ARBA00004167"/>
    </source>
</evidence>
<evidence type="ECO:0000259" key="3">
    <source>
        <dbReference type="Pfam" id="PF12819"/>
    </source>
</evidence>
<evidence type="ECO:0000313" key="6">
    <source>
        <dbReference type="Proteomes" id="UP000006727"/>
    </source>
</evidence>
<name>A0A2K1JXB4_PHYPA</name>
<evidence type="ECO:0000313" key="4">
    <source>
        <dbReference type="EMBL" id="PNR46170.1"/>
    </source>
</evidence>
<sequence length="138" mass="15253">MSFGVRTMCTSPGMVFLVLCSHAITLASAQNTTSGWLNINCGATETFVGPKTGLTWVPDGPYITTGELGTVPNANMNFPNFAEARTLRYFTDQRAKKFCYALPVEPLNTYMPRENHFYGNNDDTSFPSFQISVDSVIF</sequence>
<protein>
    <recommendedName>
        <fullName evidence="3">Malectin-like domain-containing protein</fullName>
    </recommendedName>
</protein>
<feature type="chain" id="PRO_5033310913" description="Malectin-like domain-containing protein" evidence="2">
    <location>
        <begin position="30"/>
        <end position="138"/>
    </location>
</feature>
<reference evidence="4 6" key="1">
    <citation type="journal article" date="2008" name="Science">
        <title>The Physcomitrella genome reveals evolutionary insights into the conquest of land by plants.</title>
        <authorList>
            <person name="Rensing S."/>
            <person name="Lang D."/>
            <person name="Zimmer A."/>
            <person name="Terry A."/>
            <person name="Salamov A."/>
            <person name="Shapiro H."/>
            <person name="Nishiyama T."/>
            <person name="Perroud P.-F."/>
            <person name="Lindquist E."/>
            <person name="Kamisugi Y."/>
            <person name="Tanahashi T."/>
            <person name="Sakakibara K."/>
            <person name="Fujita T."/>
            <person name="Oishi K."/>
            <person name="Shin-I T."/>
            <person name="Kuroki Y."/>
            <person name="Toyoda A."/>
            <person name="Suzuki Y."/>
            <person name="Hashimoto A."/>
            <person name="Yamaguchi K."/>
            <person name="Sugano A."/>
            <person name="Kohara Y."/>
            <person name="Fujiyama A."/>
            <person name="Anterola A."/>
            <person name="Aoki S."/>
            <person name="Ashton N."/>
            <person name="Barbazuk W.B."/>
            <person name="Barker E."/>
            <person name="Bennetzen J."/>
            <person name="Bezanilla M."/>
            <person name="Blankenship R."/>
            <person name="Cho S.H."/>
            <person name="Dutcher S."/>
            <person name="Estelle M."/>
            <person name="Fawcett J.A."/>
            <person name="Gundlach H."/>
            <person name="Hanada K."/>
            <person name="Heyl A."/>
            <person name="Hicks K.A."/>
            <person name="Hugh J."/>
            <person name="Lohr M."/>
            <person name="Mayer K."/>
            <person name="Melkozernov A."/>
            <person name="Murata T."/>
            <person name="Nelson D."/>
            <person name="Pils B."/>
            <person name="Prigge M."/>
            <person name="Reiss B."/>
            <person name="Renner T."/>
            <person name="Rombauts S."/>
            <person name="Rushton P."/>
            <person name="Sanderfoot A."/>
            <person name="Schween G."/>
            <person name="Shiu S.-H."/>
            <person name="Stueber K."/>
            <person name="Theodoulou F.L."/>
            <person name="Tu H."/>
            <person name="Van de Peer Y."/>
            <person name="Verrier P.J."/>
            <person name="Waters E."/>
            <person name="Wood A."/>
            <person name="Yang L."/>
            <person name="Cove D."/>
            <person name="Cuming A."/>
            <person name="Hasebe M."/>
            <person name="Lucas S."/>
            <person name="Mishler D.B."/>
            <person name="Reski R."/>
            <person name="Grigoriev I."/>
            <person name="Quatrano R.S."/>
            <person name="Boore J.L."/>
        </authorList>
    </citation>
    <scope>NUCLEOTIDE SEQUENCE [LARGE SCALE GENOMIC DNA]</scope>
    <source>
        <strain evidence="5 6">cv. Gransden 2004</strain>
    </source>
</reference>
<proteinExistence type="predicted"/>
<dbReference type="Pfam" id="PF12819">
    <property type="entry name" value="Malectin_like"/>
    <property type="match status" value="1"/>
</dbReference>
<dbReference type="EMBL" id="ABEU02000010">
    <property type="protein sequence ID" value="PNR46170.1"/>
    <property type="molecule type" value="Genomic_DNA"/>
</dbReference>
<feature type="signal peptide" evidence="2">
    <location>
        <begin position="1"/>
        <end position="29"/>
    </location>
</feature>
<dbReference type="EnsemblPlants" id="Pp3c10_2160V3.1">
    <property type="protein sequence ID" value="Pp3c10_2160V3.1"/>
    <property type="gene ID" value="Pp3c10_2160"/>
</dbReference>
<dbReference type="InParanoid" id="A0A2K1JXB4"/>
<keyword evidence="6" id="KW-1185">Reference proteome</keyword>
<dbReference type="PaxDb" id="3218-PP1S245_65V6.1"/>
<dbReference type="AlphaFoldDB" id="A0A2K1JXB4"/>
<dbReference type="Proteomes" id="UP000006727">
    <property type="component" value="Chromosome 10"/>
</dbReference>
<dbReference type="PANTHER" id="PTHR45631:SF68">
    <property type="entry name" value="REPEAT FAMILY PROTEIN, PUTATIVE, EXPRESSED-RELATED"/>
    <property type="match status" value="1"/>
</dbReference>
<feature type="domain" description="Malectin-like" evidence="3">
    <location>
        <begin position="39"/>
        <end position="134"/>
    </location>
</feature>
<gene>
    <name evidence="4" type="ORF">PHYPA_013289</name>
</gene>
<comment type="subcellular location">
    <subcellularLocation>
        <location evidence="1">Membrane</location>
        <topology evidence="1">Single-pass membrane protein</topology>
    </subcellularLocation>
</comment>
<dbReference type="PANTHER" id="PTHR45631">
    <property type="entry name" value="OS07G0107800 PROTEIN-RELATED"/>
    <property type="match status" value="1"/>
</dbReference>